<dbReference type="SUPFAM" id="SSF48371">
    <property type="entry name" value="ARM repeat"/>
    <property type="match status" value="1"/>
</dbReference>
<dbReference type="Proteomes" id="UP001345013">
    <property type="component" value="Unassembled WGS sequence"/>
</dbReference>
<dbReference type="PANTHER" id="PTHR17583:SF0">
    <property type="entry name" value="PHOSPHOINOSITIDE 3-KINASE REGULATORY SUBUNIT 4"/>
    <property type="match status" value="1"/>
</dbReference>
<dbReference type="Gene3D" id="2.130.10.10">
    <property type="entry name" value="YVTN repeat-like/Quinoprotein amine dehydrogenase"/>
    <property type="match status" value="2"/>
</dbReference>
<feature type="region of interest" description="Disordered" evidence="10">
    <location>
        <begin position="1409"/>
        <end position="1430"/>
    </location>
</feature>
<feature type="region of interest" description="Disordered" evidence="10">
    <location>
        <begin position="1023"/>
        <end position="1065"/>
    </location>
</feature>
<dbReference type="GO" id="GO:0004674">
    <property type="term" value="F:protein serine/threonine kinase activity"/>
    <property type="evidence" value="ECO:0007669"/>
    <property type="project" value="UniProtKB-EC"/>
</dbReference>
<dbReference type="PROSITE" id="PS00108">
    <property type="entry name" value="PROTEIN_KINASE_ST"/>
    <property type="match status" value="1"/>
</dbReference>
<evidence type="ECO:0000256" key="5">
    <source>
        <dbReference type="ARBA" id="ARBA00022737"/>
    </source>
</evidence>
<dbReference type="InterPro" id="IPR001680">
    <property type="entry name" value="WD40_rpt"/>
</dbReference>
<feature type="compositionally biased region" description="Basic and acidic residues" evidence="10">
    <location>
        <begin position="936"/>
        <end position="961"/>
    </location>
</feature>
<keyword evidence="6" id="KW-0547">Nucleotide-binding</keyword>
<feature type="repeat" description="WD" evidence="9">
    <location>
        <begin position="1141"/>
        <end position="1182"/>
    </location>
</feature>
<dbReference type="EC" id="2.7.11.1" evidence="1"/>
<dbReference type="Pfam" id="PF00069">
    <property type="entry name" value="Pkinase"/>
    <property type="match status" value="1"/>
</dbReference>
<evidence type="ECO:0000256" key="7">
    <source>
        <dbReference type="ARBA" id="ARBA00022777"/>
    </source>
</evidence>
<evidence type="ECO:0000259" key="11">
    <source>
        <dbReference type="PROSITE" id="PS50011"/>
    </source>
</evidence>
<dbReference type="PANTHER" id="PTHR17583">
    <property type="entry name" value="PHOSPHOINOSITIDE 3-KINASE REGULATORY SUBUNIT 4"/>
    <property type="match status" value="1"/>
</dbReference>
<evidence type="ECO:0000256" key="2">
    <source>
        <dbReference type="ARBA" id="ARBA00022527"/>
    </source>
</evidence>
<evidence type="ECO:0000256" key="9">
    <source>
        <dbReference type="PROSITE-ProRule" id="PRU00221"/>
    </source>
</evidence>
<dbReference type="InterPro" id="IPR000719">
    <property type="entry name" value="Prot_kinase_dom"/>
</dbReference>
<dbReference type="Pfam" id="PF22956">
    <property type="entry name" value="VPS15-like_hel"/>
    <property type="match status" value="1"/>
</dbReference>
<dbReference type="InterPro" id="IPR055231">
    <property type="entry name" value="2AA_helical"/>
</dbReference>
<dbReference type="InterPro" id="IPR036322">
    <property type="entry name" value="WD40_repeat_dom_sf"/>
</dbReference>
<proteinExistence type="predicted"/>
<accession>A0ABR0KBB3</accession>
<feature type="compositionally biased region" description="Basic and acidic residues" evidence="10">
    <location>
        <begin position="1603"/>
        <end position="1612"/>
    </location>
</feature>
<keyword evidence="4 12" id="KW-0808">Transferase</keyword>
<dbReference type="Gene3D" id="1.10.510.10">
    <property type="entry name" value="Transferase(Phosphotransferase) domain 1"/>
    <property type="match status" value="1"/>
</dbReference>
<dbReference type="SUPFAM" id="SSF50978">
    <property type="entry name" value="WD40 repeat-like"/>
    <property type="match status" value="1"/>
</dbReference>
<sequence>MGQGYSMTTLSAASATIDVPELSDLTQDKTLASARFMKSVRARSQQGFVFAKVVMKPYSAFDVREYVKQITDERNILAGIPNALGYQRIVEVGSGGYLVRQYMYSSVYDRLSTRPFLEDIEKRWLSYQLLSAVKDCHAQNLYHGDIKTENLLVTSWNWLYLTDFSSSIKPTTLPEDNPADFSFYFDTSARRVCYIAPERFTSGSTEEAPQELNWAMDMFSVGCAIAEMFLEGPIFSLSQIFKYRSGEYNPEHAHIEKIDDPEVRAMVLNMIDLDPEKRYSAEQHLSFYKSKIFPEYFYSFLHDYMQDLTEPVSNGAQLVLDSDILAESDRKIERVFYDFDKIAYFLGYSEQVNDAEKEGTNSLHKTVSGKPDVHIDNALHDGTLLFLTLVSSALRNTAKSSARLKACGMLTSFAHRLPDEAKLDRILPYVVGMLSDKSDAVKVAALHATTSILDSVRVVSPVNAYLFPEYVFPRLRQFLNVEKFQPNALTRAAYASCLASLALASGRMLDMVQAIRADGRFPSLSDEILAPDASFHGLYDVARAELVPHFEESTTILITDPETSVRRALLGSISRLCLFFGSTKSSDVILSHLNTYLNEPDWMLRCAFYDALVGVATYVGTSSLEQFIVPIMIGSMTDAEHFVVERVIRSFARMAALGLFQRAILWDLTGLISRYLVHPSSWLREAAAQFVEQACQFLSAADRYCIMLPILQPFLRAPLLDFSEECILDKLKSPLSRAVFEAAVLWASKREKSLFWTAASRDGTFTVVQSETSLVTSNITKRFPNRIPPSQRDKDDQQSLDTLKNFGMVPDDEVKLMALREYILKYSQHKTDVVNDELQRTLGKVVSLAQLDITPQNVFFDSVQPYRPARRRQTSPRPVEAGNARTIADALMDASVTIDAAIPNRTQSADDSGKPTRPQAVPIDAKNRKSSSGERTPMDLKADSVDRPNIRIEGIKGESARRSSSVAGRHALLDTDRLSAERRDSKSLKHHNSSFNLSHRAETIKAGAEISTTQEIAFGKLDRSSSDKLGGHDSALTQSLNVTEKSRSKSPMSQMSGRAPFEANHTYTGGEPAVIRLLDSHVADNFPIDLLDFGAEKKASDVEIAIKSATRPTHQPNQATAGTVNGNKEPWRPAGLLLAQFVEHTAAINRVLAAPDHAYFVTASDDGTCKIWDASRLEKNVSARSRYTHRHASGAKVKALCFIDDTHAFVSGATDGSIHAVRVDVKAAEGNEPTKFSKPILVRDWQIPSQPSEASRSTDATKVADDIREHAVCMHHYREQNSRSVLLIATSMCRILMVDMKNMELIRIMHNPFHHGTPTTFCFDKKHHWMMLGTSHGILDLWDLRFKLRLRSFGIGGAGIGHRVDKLLLHPSRGHGKWVVASCGGEISIWDIEKLTCREVLRPASFRLPHDSARKPKNYEPWHPDEESSENMLKRFASQIDADEALLQPSMNNNLTDPVPADPKISTSSQSRPPPPSSQPSPSITSLLVFNDYLSNPSQPTATPTKSALMLSAGSDRTIRYWNLAHIEQSFIVSGPMLNVVGEENRVKPRYETSWPTSMSLSGLVQLVEEKLSDTGAAAAAGDETVGVGRGTARKRREATAANRDRDAKEKGAGAGGKQGQGQAPGGGGAKSNTSASASAVAKTPRNTIISLAQEQMLKTHMDDITDVCLLRKPYGCIVSVDRGGAVFVFH</sequence>
<dbReference type="CDD" id="cd13980">
    <property type="entry name" value="STKc_Vps15"/>
    <property type="match status" value="1"/>
</dbReference>
<dbReference type="SUPFAM" id="SSF56112">
    <property type="entry name" value="Protein kinase-like (PK-like)"/>
    <property type="match status" value="1"/>
</dbReference>
<organism evidence="12 13">
    <name type="scientific">Lithohypha guttulata</name>
    <dbReference type="NCBI Taxonomy" id="1690604"/>
    <lineage>
        <taxon>Eukaryota</taxon>
        <taxon>Fungi</taxon>
        <taxon>Dikarya</taxon>
        <taxon>Ascomycota</taxon>
        <taxon>Pezizomycotina</taxon>
        <taxon>Eurotiomycetes</taxon>
        <taxon>Chaetothyriomycetidae</taxon>
        <taxon>Chaetothyriales</taxon>
        <taxon>Trichomeriaceae</taxon>
        <taxon>Lithohypha</taxon>
    </lineage>
</organism>
<keyword evidence="3 9" id="KW-0853">WD repeat</keyword>
<feature type="domain" description="Protein kinase" evidence="11">
    <location>
        <begin position="1"/>
        <end position="305"/>
    </location>
</feature>
<dbReference type="InterPro" id="IPR011009">
    <property type="entry name" value="Kinase-like_dom_sf"/>
</dbReference>
<gene>
    <name evidence="12" type="primary">VPS15</name>
    <name evidence="12" type="ORF">LTR24_004807</name>
</gene>
<dbReference type="PROSITE" id="PS50082">
    <property type="entry name" value="WD_REPEATS_2"/>
    <property type="match status" value="1"/>
</dbReference>
<dbReference type="EMBL" id="JAVRRG010000051">
    <property type="protein sequence ID" value="KAK5092893.1"/>
    <property type="molecule type" value="Genomic_DNA"/>
</dbReference>
<evidence type="ECO:0000256" key="8">
    <source>
        <dbReference type="ARBA" id="ARBA00022840"/>
    </source>
</evidence>
<dbReference type="Pfam" id="PF00400">
    <property type="entry name" value="WD40"/>
    <property type="match status" value="1"/>
</dbReference>
<feature type="region of interest" description="Disordered" evidence="10">
    <location>
        <begin position="1576"/>
        <end position="1642"/>
    </location>
</feature>
<dbReference type="SMART" id="SM00220">
    <property type="entry name" value="S_TKc"/>
    <property type="match status" value="1"/>
</dbReference>
<dbReference type="SMART" id="SM00320">
    <property type="entry name" value="WD40"/>
    <property type="match status" value="5"/>
</dbReference>
<dbReference type="PROSITE" id="PS50011">
    <property type="entry name" value="PROTEIN_KINASE_DOM"/>
    <property type="match status" value="1"/>
</dbReference>
<evidence type="ECO:0000313" key="13">
    <source>
        <dbReference type="Proteomes" id="UP001345013"/>
    </source>
</evidence>
<feature type="region of interest" description="Disordered" evidence="10">
    <location>
        <begin position="904"/>
        <end position="968"/>
    </location>
</feature>
<feature type="region of interest" description="Disordered" evidence="10">
    <location>
        <begin position="1450"/>
        <end position="1483"/>
    </location>
</feature>
<dbReference type="InterPro" id="IPR008271">
    <property type="entry name" value="Ser/Thr_kinase_AS"/>
</dbReference>
<reference evidence="12 13" key="1">
    <citation type="submission" date="2023-08" db="EMBL/GenBank/DDBJ databases">
        <title>Black Yeasts Isolated from many extreme environments.</title>
        <authorList>
            <person name="Coleine C."/>
            <person name="Stajich J.E."/>
            <person name="Selbmann L."/>
        </authorList>
    </citation>
    <scope>NUCLEOTIDE SEQUENCE [LARGE SCALE GENOMIC DNA]</scope>
    <source>
        <strain evidence="12 13">CCFEE 5885</strain>
    </source>
</reference>
<keyword evidence="5" id="KW-0677">Repeat</keyword>
<feature type="compositionally biased region" description="Gly residues" evidence="10">
    <location>
        <begin position="1613"/>
        <end position="1630"/>
    </location>
</feature>
<evidence type="ECO:0000313" key="12">
    <source>
        <dbReference type="EMBL" id="KAK5092893.1"/>
    </source>
</evidence>
<name>A0ABR0KBB3_9EURO</name>
<evidence type="ECO:0000256" key="4">
    <source>
        <dbReference type="ARBA" id="ARBA00022679"/>
    </source>
</evidence>
<dbReference type="PROSITE" id="PS50294">
    <property type="entry name" value="WD_REPEATS_REGION"/>
    <property type="match status" value="1"/>
</dbReference>
<comment type="caution">
    <text evidence="12">The sequence shown here is derived from an EMBL/GenBank/DDBJ whole genome shotgun (WGS) entry which is preliminary data.</text>
</comment>
<dbReference type="InterPro" id="IPR045162">
    <property type="entry name" value="Vps15-like"/>
</dbReference>
<feature type="region of interest" description="Disordered" evidence="10">
    <location>
        <begin position="1107"/>
        <end position="1127"/>
    </location>
</feature>
<evidence type="ECO:0000256" key="10">
    <source>
        <dbReference type="SAM" id="MobiDB-lite"/>
    </source>
</evidence>
<evidence type="ECO:0000256" key="3">
    <source>
        <dbReference type="ARBA" id="ARBA00022574"/>
    </source>
</evidence>
<dbReference type="InterPro" id="IPR011989">
    <property type="entry name" value="ARM-like"/>
</dbReference>
<evidence type="ECO:0000256" key="1">
    <source>
        <dbReference type="ARBA" id="ARBA00012513"/>
    </source>
</evidence>
<keyword evidence="7 12" id="KW-0418">Kinase</keyword>
<feature type="compositionally biased region" description="Basic and acidic residues" evidence="10">
    <location>
        <begin position="1409"/>
        <end position="1426"/>
    </location>
</feature>
<feature type="compositionally biased region" description="Polar residues" evidence="10">
    <location>
        <begin position="1110"/>
        <end position="1126"/>
    </location>
</feature>
<dbReference type="InterPro" id="IPR016024">
    <property type="entry name" value="ARM-type_fold"/>
</dbReference>
<keyword evidence="8" id="KW-0067">ATP-binding</keyword>
<protein>
    <recommendedName>
        <fullName evidence="1">non-specific serine/threonine protein kinase</fullName>
        <ecNumber evidence="1">2.7.11.1</ecNumber>
    </recommendedName>
</protein>
<keyword evidence="2" id="KW-0723">Serine/threonine-protein kinase</keyword>
<dbReference type="Gene3D" id="1.25.10.10">
    <property type="entry name" value="Leucine-rich Repeat Variant"/>
    <property type="match status" value="1"/>
</dbReference>
<feature type="compositionally biased region" description="Polar residues" evidence="10">
    <location>
        <begin position="1035"/>
        <end position="1056"/>
    </location>
</feature>
<dbReference type="InterPro" id="IPR015943">
    <property type="entry name" value="WD40/YVTN_repeat-like_dom_sf"/>
</dbReference>
<keyword evidence="13" id="KW-1185">Reference proteome</keyword>
<evidence type="ECO:0000256" key="6">
    <source>
        <dbReference type="ARBA" id="ARBA00022741"/>
    </source>
</evidence>